<evidence type="ECO:0000256" key="10">
    <source>
        <dbReference type="ARBA" id="ARBA00029409"/>
    </source>
</evidence>
<dbReference type="GO" id="GO:0016301">
    <property type="term" value="F:kinase activity"/>
    <property type="evidence" value="ECO:0007669"/>
    <property type="project" value="UniProtKB-KW"/>
</dbReference>
<dbReference type="CDD" id="cd01673">
    <property type="entry name" value="dNK"/>
    <property type="match status" value="1"/>
</dbReference>
<gene>
    <name evidence="14" type="ORF">JGI1_00617</name>
</gene>
<evidence type="ECO:0000256" key="3">
    <source>
        <dbReference type="ARBA" id="ARBA00013253"/>
    </source>
</evidence>
<dbReference type="InterPro" id="IPR000550">
    <property type="entry name" value="Hppk"/>
</dbReference>
<evidence type="ECO:0000256" key="9">
    <source>
        <dbReference type="ARBA" id="ARBA00022909"/>
    </source>
</evidence>
<evidence type="ECO:0000256" key="6">
    <source>
        <dbReference type="ARBA" id="ARBA00022741"/>
    </source>
</evidence>
<evidence type="ECO:0000256" key="5">
    <source>
        <dbReference type="ARBA" id="ARBA00022679"/>
    </source>
</evidence>
<dbReference type="GO" id="GO:0003848">
    <property type="term" value="F:2-amino-4-hydroxy-6-hydroxymethyldihydropteridine diphosphokinase activity"/>
    <property type="evidence" value="ECO:0007669"/>
    <property type="project" value="UniProtKB-EC"/>
</dbReference>
<dbReference type="Gene3D" id="3.40.50.300">
    <property type="entry name" value="P-loop containing nucleotide triphosphate hydrolases"/>
    <property type="match status" value="1"/>
</dbReference>
<evidence type="ECO:0000259" key="13">
    <source>
        <dbReference type="PROSITE" id="PS00794"/>
    </source>
</evidence>
<dbReference type="CDD" id="cd00483">
    <property type="entry name" value="HPPK"/>
    <property type="match status" value="1"/>
</dbReference>
<evidence type="ECO:0000256" key="7">
    <source>
        <dbReference type="ARBA" id="ARBA00022777"/>
    </source>
</evidence>
<dbReference type="NCBIfam" id="TIGR01498">
    <property type="entry name" value="folK"/>
    <property type="match status" value="1"/>
</dbReference>
<dbReference type="RefSeq" id="WP_140944405.1">
    <property type="nucleotide sequence ID" value="NZ_FAOO01000003.1"/>
</dbReference>
<dbReference type="PANTHER" id="PTHR43071:SF1">
    <property type="entry name" value="2-AMINO-4-HYDROXY-6-HYDROXYMETHYLDIHYDROPTERIDINE PYROPHOSPHOKINASE"/>
    <property type="match status" value="1"/>
</dbReference>
<evidence type="ECO:0000256" key="1">
    <source>
        <dbReference type="ARBA" id="ARBA00005051"/>
    </source>
</evidence>
<dbReference type="InterPro" id="IPR027417">
    <property type="entry name" value="P-loop_NTPase"/>
</dbReference>
<name>A0A0S4MVH5_9BACT</name>
<evidence type="ECO:0000256" key="8">
    <source>
        <dbReference type="ARBA" id="ARBA00022840"/>
    </source>
</evidence>
<comment type="similarity">
    <text evidence="2">Belongs to the HPPK family.</text>
</comment>
<dbReference type="Pfam" id="PF01288">
    <property type="entry name" value="HPPK"/>
    <property type="match status" value="1"/>
</dbReference>
<dbReference type="PROSITE" id="PS00794">
    <property type="entry name" value="HPPK"/>
    <property type="match status" value="1"/>
</dbReference>
<keyword evidence="6" id="KW-0547">Nucleotide-binding</keyword>
<accession>A0A0S4MVH5</accession>
<dbReference type="STRING" id="1643428.GCA_001442855_00602"/>
<dbReference type="Pfam" id="PF01712">
    <property type="entry name" value="dNK"/>
    <property type="match status" value="1"/>
</dbReference>
<dbReference type="SUPFAM" id="SSF52540">
    <property type="entry name" value="P-loop containing nucleoside triphosphate hydrolases"/>
    <property type="match status" value="1"/>
</dbReference>
<dbReference type="UniPathway" id="UPA00077">
    <property type="reaction ID" value="UER00155"/>
</dbReference>
<sequence length="389" mass="45957">MPTAYIGLGSNIGDRISYLKKALNLISKLPKTKITKISSLYETEPYGRKNQPWFINLVIEISTELNPTELFKRCKLIETKIGRVARERWAEREIDIDILLYDEISTSTPELQIPHPDLHNRRFVLIPLSEIAPEAFHPIFQKSVSELLIECKDTTRVMHIPQKINLKNIIEPDVKEVKYIAIEGVIGAGKTSLAKLLGERLNAKVVLEQYYENPFLEKFYQNRERYAFQTQIFFLLSRYKQQMELLQRDLFHEYLITDYIFDKDKIFAHINLKGDELKLYEMLVSMLEKNIPTPDLVIYLQSSVERLMQNIKKRGRPYEQNISEDYIRELSEAYNEFFFNQYRKSPVLVINSTEIDFVNNKDDFEELVSEILSPRKSYFEYYNPARKPR</sequence>
<comment type="function">
    <text evidence="10">Catalyzes the transfer of pyrophosphate from adenosine triphosphate (ATP) to 6-hydroxymethyl-7,8-dihydropterin, an enzymatic step in folate biosynthesis pathway.</text>
</comment>
<dbReference type="PANTHER" id="PTHR43071">
    <property type="entry name" value="2-AMINO-4-HYDROXY-6-HYDROXYMETHYLDIHYDROPTERIDINE PYROPHOSPHOKINASE"/>
    <property type="match status" value="1"/>
</dbReference>
<dbReference type="OrthoDB" id="9774907at2"/>
<evidence type="ECO:0000313" key="15">
    <source>
        <dbReference type="Proteomes" id="UP000320623"/>
    </source>
</evidence>
<evidence type="ECO:0000256" key="11">
    <source>
        <dbReference type="ARBA" id="ARBA00029766"/>
    </source>
</evidence>
<dbReference type="EMBL" id="FAOO01000003">
    <property type="protein sequence ID" value="CUU02900.1"/>
    <property type="molecule type" value="Genomic_DNA"/>
</dbReference>
<dbReference type="GO" id="GO:0005524">
    <property type="term" value="F:ATP binding"/>
    <property type="evidence" value="ECO:0007669"/>
    <property type="project" value="UniProtKB-KW"/>
</dbReference>
<evidence type="ECO:0000256" key="12">
    <source>
        <dbReference type="ARBA" id="ARBA00033413"/>
    </source>
</evidence>
<dbReference type="SUPFAM" id="SSF55083">
    <property type="entry name" value="6-hydroxymethyl-7,8-dihydropterin pyrophosphokinase, HPPK"/>
    <property type="match status" value="1"/>
</dbReference>
<comment type="pathway">
    <text evidence="1">Cofactor biosynthesis; tetrahydrofolate biosynthesis; 2-amino-4-hydroxy-6-hydroxymethyl-7,8-dihydropteridine diphosphate from 7,8-dihydroneopterin triphosphate: step 4/4.</text>
</comment>
<organism evidence="14 15">
    <name type="scientific">Candidatus Thermokryptus mobilis</name>
    <dbReference type="NCBI Taxonomy" id="1643428"/>
    <lineage>
        <taxon>Bacteria</taxon>
        <taxon>Pseudomonadati</taxon>
        <taxon>Candidatus Kryptoniota</taxon>
        <taxon>Candidatus Thermokryptus</taxon>
    </lineage>
</organism>
<dbReference type="InterPro" id="IPR031314">
    <property type="entry name" value="DNK_dom"/>
</dbReference>
<dbReference type="EC" id="2.7.6.3" evidence="3"/>
<dbReference type="Proteomes" id="UP000320623">
    <property type="component" value="Unassembled WGS sequence"/>
</dbReference>
<evidence type="ECO:0000256" key="2">
    <source>
        <dbReference type="ARBA" id="ARBA00005810"/>
    </source>
</evidence>
<keyword evidence="7 14" id="KW-0418">Kinase</keyword>
<proteinExistence type="inferred from homology"/>
<dbReference type="GO" id="GO:0046654">
    <property type="term" value="P:tetrahydrofolate biosynthetic process"/>
    <property type="evidence" value="ECO:0007669"/>
    <property type="project" value="UniProtKB-UniPathway"/>
</dbReference>
<feature type="domain" description="7,8-dihydro-6-hydroxymethylpterin-pyrophosphokinase" evidence="13">
    <location>
        <begin position="88"/>
        <end position="99"/>
    </location>
</feature>
<keyword evidence="15" id="KW-1185">Reference proteome</keyword>
<keyword evidence="5" id="KW-0808">Transferase</keyword>
<dbReference type="GO" id="GO:0046656">
    <property type="term" value="P:folic acid biosynthetic process"/>
    <property type="evidence" value="ECO:0007669"/>
    <property type="project" value="UniProtKB-KW"/>
</dbReference>
<keyword evidence="8" id="KW-0067">ATP-binding</keyword>
<keyword evidence="9" id="KW-0289">Folate biosynthesis</keyword>
<evidence type="ECO:0000313" key="14">
    <source>
        <dbReference type="EMBL" id="CUU02900.1"/>
    </source>
</evidence>
<evidence type="ECO:0000256" key="4">
    <source>
        <dbReference type="ARBA" id="ARBA00016218"/>
    </source>
</evidence>
<protein>
    <recommendedName>
        <fullName evidence="4">2-amino-4-hydroxy-6-hydroxymethyldihydropteridine pyrophosphokinase</fullName>
        <ecNumber evidence="3">2.7.6.3</ecNumber>
    </recommendedName>
    <alternativeName>
        <fullName evidence="11">6-hydroxymethyl-7,8-dihydropterin pyrophosphokinase</fullName>
    </alternativeName>
    <alternativeName>
        <fullName evidence="12">7,8-dihydro-6-hydroxymethylpterin-pyrophosphokinase</fullName>
    </alternativeName>
</protein>
<dbReference type="InterPro" id="IPR035907">
    <property type="entry name" value="Hppk_sf"/>
</dbReference>
<dbReference type="Gene3D" id="3.30.70.560">
    <property type="entry name" value="7,8-Dihydro-6-hydroxymethylpterin-pyrophosphokinase HPPK"/>
    <property type="match status" value="1"/>
</dbReference>
<reference evidence="15" key="1">
    <citation type="submission" date="2015-11" db="EMBL/GenBank/DDBJ databases">
        <authorList>
            <person name="Varghese N."/>
        </authorList>
    </citation>
    <scope>NUCLEOTIDE SEQUENCE [LARGE SCALE GENOMIC DNA]</scope>
</reference>
<dbReference type="AlphaFoldDB" id="A0A0S4MVH5"/>